<organism evidence="2">
    <name type="scientific">marine sediment metagenome</name>
    <dbReference type="NCBI Taxonomy" id="412755"/>
    <lineage>
        <taxon>unclassified sequences</taxon>
        <taxon>metagenomes</taxon>
        <taxon>ecological metagenomes</taxon>
    </lineage>
</organism>
<name>X1VVM2_9ZZZZ</name>
<feature type="non-terminal residue" evidence="2">
    <location>
        <position position="60"/>
    </location>
</feature>
<reference evidence="2" key="1">
    <citation type="journal article" date="2014" name="Front. Microbiol.">
        <title>High frequency of phylogenetically diverse reductive dehalogenase-homologous genes in deep subseafloor sedimentary metagenomes.</title>
        <authorList>
            <person name="Kawai M."/>
            <person name="Futagami T."/>
            <person name="Toyoda A."/>
            <person name="Takaki Y."/>
            <person name="Nishi S."/>
            <person name="Hori S."/>
            <person name="Arai W."/>
            <person name="Tsubouchi T."/>
            <person name="Morono Y."/>
            <person name="Uchiyama I."/>
            <person name="Ito T."/>
            <person name="Fujiyama A."/>
            <person name="Inagaki F."/>
            <person name="Takami H."/>
        </authorList>
    </citation>
    <scope>NUCLEOTIDE SEQUENCE</scope>
    <source>
        <strain evidence="2">Expedition CK06-06</strain>
    </source>
</reference>
<sequence length="60" mass="7412">MGRKWRSAESYHGHTTEAKERQRSNLIPGGNIYRKRQVQELRYNCFWEYGELEDKRFIYE</sequence>
<comment type="caution">
    <text evidence="2">The sequence shown here is derived from an EMBL/GenBank/DDBJ whole genome shotgun (WGS) entry which is preliminary data.</text>
</comment>
<dbReference type="EMBL" id="BARW01038344">
    <property type="protein sequence ID" value="GAJ22116.1"/>
    <property type="molecule type" value="Genomic_DNA"/>
</dbReference>
<protein>
    <submittedName>
        <fullName evidence="2">Uncharacterized protein</fullName>
    </submittedName>
</protein>
<dbReference type="AlphaFoldDB" id="X1VVM2"/>
<evidence type="ECO:0000256" key="1">
    <source>
        <dbReference type="SAM" id="MobiDB-lite"/>
    </source>
</evidence>
<proteinExistence type="predicted"/>
<feature type="region of interest" description="Disordered" evidence="1">
    <location>
        <begin position="1"/>
        <end position="26"/>
    </location>
</feature>
<accession>X1VVM2</accession>
<evidence type="ECO:0000313" key="2">
    <source>
        <dbReference type="EMBL" id="GAJ22116.1"/>
    </source>
</evidence>
<gene>
    <name evidence="2" type="ORF">S12H4_58884</name>
</gene>
<feature type="compositionally biased region" description="Basic and acidic residues" evidence="1">
    <location>
        <begin position="1"/>
        <end position="23"/>
    </location>
</feature>